<comment type="cofactor">
    <cofactor evidence="2">
        <name>Mg(2+)</name>
        <dbReference type="ChEBI" id="CHEBI:18420"/>
    </cofactor>
</comment>
<evidence type="ECO:0000256" key="9">
    <source>
        <dbReference type="ARBA" id="ARBA00023239"/>
    </source>
</evidence>
<evidence type="ECO:0000313" key="14">
    <source>
        <dbReference type="Proteomes" id="UP000034952"/>
    </source>
</evidence>
<dbReference type="Pfam" id="PF02784">
    <property type="entry name" value="Orn_Arg_deC_N"/>
    <property type="match status" value="1"/>
</dbReference>
<dbReference type="PANTHER" id="PTHR43295">
    <property type="entry name" value="ARGININE DECARBOXYLASE"/>
    <property type="match status" value="1"/>
</dbReference>
<dbReference type="EC" id="4.1.1.19" evidence="4"/>
<dbReference type="Proteomes" id="UP000034952">
    <property type="component" value="Unassembled WGS sequence"/>
</dbReference>
<comment type="caution">
    <text evidence="13">The sequence shown here is derived from an EMBL/GenBank/DDBJ whole genome shotgun (WGS) entry which is preliminary data.</text>
</comment>
<dbReference type="PROSITE" id="PS00878">
    <property type="entry name" value="ODR_DC_2_1"/>
    <property type="match status" value="1"/>
</dbReference>
<proteinExistence type="inferred from homology"/>
<evidence type="ECO:0000256" key="6">
    <source>
        <dbReference type="ARBA" id="ARBA00022842"/>
    </source>
</evidence>
<evidence type="ECO:0000256" key="7">
    <source>
        <dbReference type="ARBA" id="ARBA00022898"/>
    </source>
</evidence>
<evidence type="ECO:0000256" key="4">
    <source>
        <dbReference type="ARBA" id="ARBA00012426"/>
    </source>
</evidence>
<dbReference type="SUPFAM" id="SSF50621">
    <property type="entry name" value="Alanine racemase C-terminal domain-like"/>
    <property type="match status" value="1"/>
</dbReference>
<dbReference type="InterPro" id="IPR022644">
    <property type="entry name" value="De-COase2_N"/>
</dbReference>
<evidence type="ECO:0000256" key="10">
    <source>
        <dbReference type="PIRSR" id="PIRSR600183-50"/>
    </source>
</evidence>
<keyword evidence="5" id="KW-0210">Decarboxylase</keyword>
<dbReference type="EMBL" id="LBPY01000005">
    <property type="protein sequence ID" value="KKP66550.1"/>
    <property type="molecule type" value="Genomic_DNA"/>
</dbReference>
<gene>
    <name evidence="13" type="ORF">UR64_C0005G0012</name>
</gene>
<keyword evidence="7 10" id="KW-0663">Pyridoxal phosphate</keyword>
<comment type="similarity">
    <text evidence="3">Belongs to the Orn/Lys/Arg decarboxylase class-II family. SpeA subfamily.</text>
</comment>
<accession>A0A0G0DU60</accession>
<dbReference type="GO" id="GO:0008295">
    <property type="term" value="P:spermidine biosynthetic process"/>
    <property type="evidence" value="ECO:0007669"/>
    <property type="project" value="UniProtKB-KW"/>
</dbReference>
<evidence type="ECO:0000259" key="11">
    <source>
        <dbReference type="Pfam" id="PF00278"/>
    </source>
</evidence>
<dbReference type="Gene3D" id="2.40.37.10">
    <property type="entry name" value="Lyase, Ornithine Decarboxylase, Chain A, domain 1"/>
    <property type="match status" value="1"/>
</dbReference>
<dbReference type="InterPro" id="IPR029066">
    <property type="entry name" value="PLP-binding_barrel"/>
</dbReference>
<dbReference type="PRINTS" id="PR01179">
    <property type="entry name" value="ODADCRBXLASE"/>
</dbReference>
<keyword evidence="8" id="KW-0745">Spermidine biosynthesis</keyword>
<dbReference type="GO" id="GO:0006527">
    <property type="term" value="P:L-arginine catabolic process"/>
    <property type="evidence" value="ECO:0007669"/>
    <property type="project" value="InterPro"/>
</dbReference>
<evidence type="ECO:0000256" key="3">
    <source>
        <dbReference type="ARBA" id="ARBA00008357"/>
    </source>
</evidence>
<dbReference type="InterPro" id="IPR009006">
    <property type="entry name" value="Ala_racemase/Decarboxylase_C"/>
</dbReference>
<feature type="active site" description="Proton donor" evidence="10">
    <location>
        <position position="381"/>
    </location>
</feature>
<evidence type="ECO:0000256" key="5">
    <source>
        <dbReference type="ARBA" id="ARBA00022793"/>
    </source>
</evidence>
<evidence type="ECO:0000259" key="12">
    <source>
        <dbReference type="Pfam" id="PF02784"/>
    </source>
</evidence>
<evidence type="ECO:0000313" key="13">
    <source>
        <dbReference type="EMBL" id="KKP66550.1"/>
    </source>
</evidence>
<evidence type="ECO:0000256" key="1">
    <source>
        <dbReference type="ARBA" id="ARBA00001933"/>
    </source>
</evidence>
<dbReference type="InterPro" id="IPR022643">
    <property type="entry name" value="De-COase2_C"/>
</dbReference>
<name>A0A0G0DU60_9BACT</name>
<comment type="cofactor">
    <cofactor evidence="1 10">
        <name>pyridoxal 5'-phosphate</name>
        <dbReference type="ChEBI" id="CHEBI:597326"/>
    </cofactor>
</comment>
<dbReference type="InterPro" id="IPR000183">
    <property type="entry name" value="Orn/DAP/Arg_de-COase"/>
</dbReference>
<dbReference type="SUPFAM" id="SSF51419">
    <property type="entry name" value="PLP-binding barrel"/>
    <property type="match status" value="1"/>
</dbReference>
<reference evidence="13 14" key="1">
    <citation type="journal article" date="2015" name="Nature">
        <title>rRNA introns, odd ribosomes, and small enigmatic genomes across a large radiation of phyla.</title>
        <authorList>
            <person name="Brown C.T."/>
            <person name="Hug L.A."/>
            <person name="Thomas B.C."/>
            <person name="Sharon I."/>
            <person name="Castelle C.J."/>
            <person name="Singh A."/>
            <person name="Wilkins M.J."/>
            <person name="Williams K.H."/>
            <person name="Banfield J.F."/>
        </authorList>
    </citation>
    <scope>NUCLEOTIDE SEQUENCE [LARGE SCALE GENOMIC DNA]</scope>
</reference>
<feature type="domain" description="Orn/DAP/Arg decarboxylase 2 N-terminal" evidence="12">
    <location>
        <begin position="85"/>
        <end position="312"/>
    </location>
</feature>
<dbReference type="AlphaFoldDB" id="A0A0G0DU60"/>
<dbReference type="Gene3D" id="3.20.20.10">
    <property type="entry name" value="Alanine racemase"/>
    <property type="match status" value="1"/>
</dbReference>
<dbReference type="Pfam" id="PF00278">
    <property type="entry name" value="Orn_DAP_Arg_deC"/>
    <property type="match status" value="1"/>
</dbReference>
<dbReference type="GO" id="GO:0008792">
    <property type="term" value="F:arginine decarboxylase activity"/>
    <property type="evidence" value="ECO:0007669"/>
    <property type="project" value="UniProtKB-EC"/>
</dbReference>
<dbReference type="InterPro" id="IPR022653">
    <property type="entry name" value="De-COase2_pyr-phos_BS"/>
</dbReference>
<organism evidence="13 14">
    <name type="scientific">Candidatus Nomurabacteria bacterium GW2011_GWE1_35_16</name>
    <dbReference type="NCBI Taxonomy" id="1618761"/>
    <lineage>
        <taxon>Bacteria</taxon>
        <taxon>Candidatus Nomuraibacteriota</taxon>
    </lineage>
</organism>
<evidence type="ECO:0000256" key="2">
    <source>
        <dbReference type="ARBA" id="ARBA00001946"/>
    </source>
</evidence>
<evidence type="ECO:0000256" key="8">
    <source>
        <dbReference type="ARBA" id="ARBA00023066"/>
    </source>
</evidence>
<sequence length="461" mass="52583">MTKRSITSKKLWKLGVNDFNTQYFDFNKEGDLIIKEGHNIYNVKYLAEKFGTSLEILMPFVIEERLEDFLDLTAALSKKVGYKGKFFYHYPMKVNQSKEIVMSIVGEGAHLETSSYNELWLVKKMLEQETFNPNIRILCSGPKTDKYINLIDDLQHKGVKIFPLIEGPNELKFLQYSKYDVGIRLDMPIKASSYWNKPIDRFGFSSKEILEMGSFKNLKILHYHIGSQIEKLSDVLGPIKYALDVFFKLKEKNPSLDTLDIGGGMPIPYMRTKGYPVDKLMEKILKLIKTESEKRELPHPNLVCEWGRYIVAPAQISVFKVIDTKRISNKKSPAKKWYVIDGSFMNDLLDTWSIGQKWAISPVNNKRDGELTDVWLAGSSCDSDDVYTGIDGSVTLPDYNSNNGDGEPMYIVVYDTGAYQTSLAAQHCMLSSPMKIVAENGHIVVARKHESPEDIGKNFGW</sequence>
<feature type="domain" description="Orn/DAP/Arg decarboxylase 2 C-terminal" evidence="11">
    <location>
        <begin position="313"/>
        <end position="388"/>
    </location>
</feature>
<feature type="modified residue" description="N6-(pyridoxal phosphate)lysine" evidence="10">
    <location>
        <position position="93"/>
    </location>
</feature>
<protein>
    <recommendedName>
        <fullName evidence="4">arginine decarboxylase</fullName>
        <ecNumber evidence="4">4.1.1.19</ecNumber>
    </recommendedName>
</protein>
<dbReference type="PANTHER" id="PTHR43295:SF9">
    <property type="entry name" value="BIOSYNTHETIC ARGININE DECARBOXYLASE"/>
    <property type="match status" value="1"/>
</dbReference>
<keyword evidence="9" id="KW-0456">Lyase</keyword>
<dbReference type="InterPro" id="IPR002985">
    <property type="entry name" value="Arg_decrbxlase"/>
</dbReference>
<keyword evidence="6" id="KW-0460">Magnesium</keyword>